<sequence length="189" mass="21605">MEVPEQDKVQQLAGLPELLIKVLTDEKYNKEKHIRLDAAALLLTTFCHVLYSPDVYLKLAKASLYLINDEDEDVRAVYKSAFKVIVSSALSSELVDDIFVEQFCKSYPLDCDQTMAEASNIFVVLAAKHSRCPRLAEQSLHQLFVRALRYPGSISIFDDCKLTVQQLAAQEFKEGRDVRRFFARRKRVS</sequence>
<dbReference type="OrthoDB" id="5862545at2759"/>
<evidence type="ECO:0000313" key="2">
    <source>
        <dbReference type="Proteomes" id="UP000271889"/>
    </source>
</evidence>
<protein>
    <submittedName>
        <fullName evidence="1">Uncharacterized protein</fullName>
    </submittedName>
</protein>
<gene>
    <name evidence="1" type="ORF">CGOC_LOCUS5445</name>
</gene>
<dbReference type="EMBL" id="UYRV01016576">
    <property type="protein sequence ID" value="VDK62179.1"/>
    <property type="molecule type" value="Genomic_DNA"/>
</dbReference>
<dbReference type="AlphaFoldDB" id="A0A3P6RPG2"/>
<proteinExistence type="predicted"/>
<keyword evidence="2" id="KW-1185">Reference proteome</keyword>
<reference evidence="1 2" key="1">
    <citation type="submission" date="2018-11" db="EMBL/GenBank/DDBJ databases">
        <authorList>
            <consortium name="Pathogen Informatics"/>
        </authorList>
    </citation>
    <scope>NUCLEOTIDE SEQUENCE [LARGE SCALE GENOMIC DNA]</scope>
</reference>
<organism evidence="1 2">
    <name type="scientific">Cylicostephanus goldi</name>
    <name type="common">Nematode worm</name>
    <dbReference type="NCBI Taxonomy" id="71465"/>
    <lineage>
        <taxon>Eukaryota</taxon>
        <taxon>Metazoa</taxon>
        <taxon>Ecdysozoa</taxon>
        <taxon>Nematoda</taxon>
        <taxon>Chromadorea</taxon>
        <taxon>Rhabditida</taxon>
        <taxon>Rhabditina</taxon>
        <taxon>Rhabditomorpha</taxon>
        <taxon>Strongyloidea</taxon>
        <taxon>Strongylidae</taxon>
        <taxon>Cylicostephanus</taxon>
    </lineage>
</organism>
<dbReference type="Proteomes" id="UP000271889">
    <property type="component" value="Unassembled WGS sequence"/>
</dbReference>
<accession>A0A3P6RPG2</accession>
<name>A0A3P6RPG2_CYLGO</name>
<evidence type="ECO:0000313" key="1">
    <source>
        <dbReference type="EMBL" id="VDK62179.1"/>
    </source>
</evidence>